<comment type="caution">
    <text evidence="1">The sequence shown here is derived from an EMBL/GenBank/DDBJ whole genome shotgun (WGS) entry which is preliminary data.</text>
</comment>
<reference evidence="1" key="1">
    <citation type="journal article" date="2015" name="Nature">
        <title>Complex archaea that bridge the gap between prokaryotes and eukaryotes.</title>
        <authorList>
            <person name="Spang A."/>
            <person name="Saw J.H."/>
            <person name="Jorgensen S.L."/>
            <person name="Zaremba-Niedzwiedzka K."/>
            <person name="Martijn J."/>
            <person name="Lind A.E."/>
            <person name="van Eijk R."/>
            <person name="Schleper C."/>
            <person name="Guy L."/>
            <person name="Ettema T.J."/>
        </authorList>
    </citation>
    <scope>NUCLEOTIDE SEQUENCE</scope>
</reference>
<evidence type="ECO:0000313" key="1">
    <source>
        <dbReference type="EMBL" id="KKN66608.1"/>
    </source>
</evidence>
<dbReference type="AlphaFoldDB" id="A0A0F9VLD0"/>
<dbReference type="EMBL" id="LAZR01000495">
    <property type="protein sequence ID" value="KKN66608.1"/>
    <property type="molecule type" value="Genomic_DNA"/>
</dbReference>
<accession>A0A0F9VLD0</accession>
<organism evidence="1">
    <name type="scientific">marine sediment metagenome</name>
    <dbReference type="NCBI Taxonomy" id="412755"/>
    <lineage>
        <taxon>unclassified sequences</taxon>
        <taxon>metagenomes</taxon>
        <taxon>ecological metagenomes</taxon>
    </lineage>
</organism>
<protein>
    <submittedName>
        <fullName evidence="1">Uncharacterized protein</fullName>
    </submittedName>
</protein>
<proteinExistence type="predicted"/>
<sequence>MAVTTLSRAMWAVLLRQKGKQLLLQKKVKGALTELYIEEVNSAVDKAYYELNNLRNTVEKENLKKYIKHSNALEGDNG</sequence>
<name>A0A0F9VLD0_9ZZZZ</name>
<gene>
    <name evidence="1" type="ORF">LCGC14_0469430</name>
</gene>